<evidence type="ECO:0000313" key="2">
    <source>
        <dbReference type="EMBL" id="KAF0736235.1"/>
    </source>
</evidence>
<dbReference type="AlphaFoldDB" id="A0A6G0X831"/>
<gene>
    <name evidence="2" type="ORF">Ae201684_007257</name>
</gene>
<name>A0A6G0X831_9STRA</name>
<reference evidence="2 3" key="1">
    <citation type="submission" date="2019-07" db="EMBL/GenBank/DDBJ databases">
        <title>Genomics analysis of Aphanomyces spp. identifies a new class of oomycete effector associated with host adaptation.</title>
        <authorList>
            <person name="Gaulin E."/>
        </authorList>
    </citation>
    <scope>NUCLEOTIDE SEQUENCE [LARGE SCALE GENOMIC DNA]</scope>
    <source>
        <strain evidence="2 3">ATCC 201684</strain>
    </source>
</reference>
<feature type="compositionally biased region" description="Basic and acidic residues" evidence="1">
    <location>
        <begin position="1"/>
        <end position="15"/>
    </location>
</feature>
<accession>A0A6G0X831</accession>
<dbReference type="Proteomes" id="UP000481153">
    <property type="component" value="Unassembled WGS sequence"/>
</dbReference>
<feature type="compositionally biased region" description="Low complexity" evidence="1">
    <location>
        <begin position="50"/>
        <end position="64"/>
    </location>
</feature>
<feature type="region of interest" description="Disordered" evidence="1">
    <location>
        <begin position="1"/>
        <end position="81"/>
    </location>
</feature>
<keyword evidence="3" id="KW-1185">Reference proteome</keyword>
<protein>
    <submittedName>
        <fullName evidence="2">Uncharacterized protein</fullName>
    </submittedName>
</protein>
<proteinExistence type="predicted"/>
<organism evidence="2 3">
    <name type="scientific">Aphanomyces euteiches</name>
    <dbReference type="NCBI Taxonomy" id="100861"/>
    <lineage>
        <taxon>Eukaryota</taxon>
        <taxon>Sar</taxon>
        <taxon>Stramenopiles</taxon>
        <taxon>Oomycota</taxon>
        <taxon>Saprolegniomycetes</taxon>
        <taxon>Saprolegniales</taxon>
        <taxon>Verrucalvaceae</taxon>
        <taxon>Aphanomyces</taxon>
    </lineage>
</organism>
<evidence type="ECO:0000256" key="1">
    <source>
        <dbReference type="SAM" id="MobiDB-lite"/>
    </source>
</evidence>
<evidence type="ECO:0000313" key="3">
    <source>
        <dbReference type="Proteomes" id="UP000481153"/>
    </source>
</evidence>
<dbReference type="EMBL" id="VJMJ01000089">
    <property type="protein sequence ID" value="KAF0736235.1"/>
    <property type="molecule type" value="Genomic_DNA"/>
</dbReference>
<sequence>MYHDTNQLEDRDRYHSIVSKPINEERHSLRFNGRSNGLKDSPAMGSGYCSAAASTESKAKSQSSDIEYKGKPLQGFTNYST</sequence>
<comment type="caution">
    <text evidence="2">The sequence shown here is derived from an EMBL/GenBank/DDBJ whole genome shotgun (WGS) entry which is preliminary data.</text>
</comment>